<dbReference type="Proteomes" id="UP000075635">
    <property type="component" value="Unassembled WGS sequence"/>
</dbReference>
<reference evidence="3 4" key="1">
    <citation type="submission" date="2014-02" db="EMBL/GenBank/DDBJ databases">
        <title>The small core and large imbalanced accessory genome model reveals a collaborative survival strategy of Sorangium cellulosum strains in nature.</title>
        <authorList>
            <person name="Han K."/>
            <person name="Peng R."/>
            <person name="Blom J."/>
            <person name="Li Y.-Z."/>
        </authorList>
    </citation>
    <scope>NUCLEOTIDE SEQUENCE [LARGE SCALE GENOMIC DNA]</scope>
    <source>
        <strain evidence="3 4">So0011-07</strain>
    </source>
</reference>
<feature type="region of interest" description="Disordered" evidence="2">
    <location>
        <begin position="91"/>
        <end position="138"/>
    </location>
</feature>
<feature type="coiled-coil region" evidence="1">
    <location>
        <begin position="1"/>
        <end position="35"/>
    </location>
</feature>
<evidence type="ECO:0000256" key="1">
    <source>
        <dbReference type="SAM" id="Coils"/>
    </source>
</evidence>
<name>A0A150RTN0_SORCE</name>
<accession>A0A150RTN0</accession>
<keyword evidence="1" id="KW-0175">Coiled coil</keyword>
<gene>
    <name evidence="3" type="ORF">BE17_10140</name>
</gene>
<evidence type="ECO:0000313" key="4">
    <source>
        <dbReference type="Proteomes" id="UP000075635"/>
    </source>
</evidence>
<evidence type="ECO:0000256" key="2">
    <source>
        <dbReference type="SAM" id="MobiDB-lite"/>
    </source>
</evidence>
<dbReference type="AlphaFoldDB" id="A0A150RTN0"/>
<protein>
    <submittedName>
        <fullName evidence="3">Uncharacterized protein</fullName>
    </submittedName>
</protein>
<proteinExistence type="predicted"/>
<sequence length="138" mass="15676">MSRYRSDIEVVRLRVQQLQERLRRVRAELILVEADANLGPRARRPFSRFMYHLGRALGRQRRRPQGSSHELTGARARLVWLEQRVAEAEAALSRATHEAAARARASDAPPSSTPTPQGTPPRSMSYALGRSVGRIRRR</sequence>
<organism evidence="3 4">
    <name type="scientific">Sorangium cellulosum</name>
    <name type="common">Polyangium cellulosum</name>
    <dbReference type="NCBI Taxonomy" id="56"/>
    <lineage>
        <taxon>Bacteria</taxon>
        <taxon>Pseudomonadati</taxon>
        <taxon>Myxococcota</taxon>
        <taxon>Polyangia</taxon>
        <taxon>Polyangiales</taxon>
        <taxon>Polyangiaceae</taxon>
        <taxon>Sorangium</taxon>
    </lineage>
</organism>
<dbReference type="EMBL" id="JEMB01002100">
    <property type="protein sequence ID" value="KYF83513.1"/>
    <property type="molecule type" value="Genomic_DNA"/>
</dbReference>
<evidence type="ECO:0000313" key="3">
    <source>
        <dbReference type="EMBL" id="KYF83513.1"/>
    </source>
</evidence>
<comment type="caution">
    <text evidence="3">The sequence shown here is derived from an EMBL/GenBank/DDBJ whole genome shotgun (WGS) entry which is preliminary data.</text>
</comment>
<feature type="compositionally biased region" description="Basic and acidic residues" evidence="2">
    <location>
        <begin position="95"/>
        <end position="105"/>
    </location>
</feature>